<organism evidence="3">
    <name type="scientific">Proteus mirabilis</name>
    <dbReference type="NCBI Taxonomy" id="584"/>
    <lineage>
        <taxon>Bacteria</taxon>
        <taxon>Pseudomonadati</taxon>
        <taxon>Pseudomonadota</taxon>
        <taxon>Gammaproteobacteria</taxon>
        <taxon>Enterobacterales</taxon>
        <taxon>Morganellaceae</taxon>
        <taxon>Proteus</taxon>
    </lineage>
</organism>
<proteinExistence type="predicted"/>
<evidence type="ECO:0000259" key="2">
    <source>
        <dbReference type="Pfam" id="PF20249"/>
    </source>
</evidence>
<sequence>MTGEVNEKYLTPQERKARQMVKAVNEASPRNLPADAVVCPCENEHRPVYPVRYAYTNFYCDLHFSTIEQAPNKTLEASIPPSINQLLNAKDVTASKGFSARLLRQGWVYVFEEGNYPTRSNSSNKSYQEQNVDATKGRLLVFQHQVTTSDGNENFIPYIFKQLKNGGVTLKKNGNSNPYLAIPKDVKEATILFSESKLSDYTLKKIISSSKFRSKLMQKINFIDYNNNDYCIELNKDNLNRLVEDYKEEVDKFKLFVKEFTHSNIPSSFFSDTTKIPDLPQDATVLINQVNSVLDYNEKATLLILKDPVGYQKDILSYYNIVTKLHLLYQNYYSHPDKIGQFITSIQEASHHIKDTDEKEKMQTILKESINQNALDNEWKNIHKTFIFFEKHQRIVLSLYESFMNNPAIINENGGLKHYFDYAFSYHERITKEDVFSIDFFKDLNQAFDLYFDLVSPLMNSIEGQRTLDKLYSINDEENNSLWVGVTKKVISLIANSKIKDALLNVQEYAMHIENFVNKLAFICSDSIGFAFTKTSKVLSHYDIKNRLINTKGIDYLAQKILPMILAFCNTKISLTEFVKLSGNELNQWMEQLRKLTGQIVPNLQHPKLNKLFSWKQKIINLGEETAVLIPKIEIIDITKNKIYIYGKDALQVSTKLFLNGFSMITGSIQAYTLQGMSLYERNDPLKLSPYNLYTAQIIANLFVASYSILKVSQEATKLSQTVSSTTLKFFLDKIKLPMLTTEVGTKRMAALGKIAGAVGAALAARDALEAFHIGNYKQSVSNIAIVIGSIILITAVTGGWALFAGALILGGFISSQLTSWSHLETLLKHSFWGNEKRSNFWDNDRPTPIGEQLKQYIKEFEFYKQKGLIELQEFYNLFYTAKMTQEKIPNGKLRLSFEFTNFTPGISEVYFHFVTEVGYHSGLAEEIKTPSSAYVLNKRKDLLEISEQLKMASEKGDWNPETGIFKFSLEVQSQLVNTYSAFGAHPNSRIGIEDLYWYYQVNPEVTTPMRYINWGGDTQENNQLLGFINSENI</sequence>
<dbReference type="CDD" id="cd20706">
    <property type="entry name" value="MIX_II"/>
    <property type="match status" value="1"/>
</dbReference>
<name>B4YPP4_PROMI</name>
<dbReference type="Pfam" id="PF20249">
    <property type="entry name" value="VasX_N"/>
    <property type="match status" value="1"/>
</dbReference>
<gene>
    <name evidence="3" type="primary">idsD</name>
</gene>
<feature type="transmembrane region" description="Helical" evidence="1">
    <location>
        <begin position="691"/>
        <end position="710"/>
    </location>
</feature>
<evidence type="ECO:0000313" key="3">
    <source>
        <dbReference type="EMBL" id="ACF41953.1"/>
    </source>
</evidence>
<keyword evidence="1" id="KW-0812">Transmembrane</keyword>
<dbReference type="RefSeq" id="WP_020946444.1">
    <property type="nucleotide sequence ID" value="NZ_CP118635.1"/>
</dbReference>
<feature type="domain" description="Toxin VasX N-terminal region" evidence="2">
    <location>
        <begin position="39"/>
        <end position="221"/>
    </location>
</feature>
<keyword evidence="1" id="KW-0472">Membrane</keyword>
<keyword evidence="1" id="KW-1133">Transmembrane helix</keyword>
<feature type="transmembrane region" description="Helical" evidence="1">
    <location>
        <begin position="784"/>
        <end position="814"/>
    </location>
</feature>
<protein>
    <submittedName>
        <fullName evidence="3">IdsD</fullName>
    </submittedName>
</protein>
<dbReference type="EMBL" id="EU635876">
    <property type="protein sequence ID" value="ACF41953.1"/>
    <property type="molecule type" value="Genomic_DNA"/>
</dbReference>
<dbReference type="InterPro" id="IPR046864">
    <property type="entry name" value="VasX_N"/>
</dbReference>
<evidence type="ECO:0000256" key="1">
    <source>
        <dbReference type="SAM" id="Phobius"/>
    </source>
</evidence>
<reference evidence="3" key="1">
    <citation type="journal article" date="2008" name="Science">
        <title>Genetic determinants of self identity and social recognition in bacteria.</title>
        <authorList>
            <person name="Gibbs K.A."/>
            <person name="Urbanowski M.L."/>
            <person name="Greenberg E.P."/>
        </authorList>
    </citation>
    <scope>NUCLEOTIDE SEQUENCE</scope>
    <source>
        <strain evidence="3">BB2000</strain>
    </source>
</reference>
<dbReference type="AlphaFoldDB" id="B4YPP4"/>
<accession>B4YPP4</accession>